<feature type="region of interest" description="Disordered" evidence="10">
    <location>
        <begin position="358"/>
        <end position="381"/>
    </location>
</feature>
<evidence type="ECO:0000256" key="11">
    <source>
        <dbReference type="SAM" id="Phobius"/>
    </source>
</evidence>
<dbReference type="GO" id="GO:0005886">
    <property type="term" value="C:plasma membrane"/>
    <property type="evidence" value="ECO:0007669"/>
    <property type="project" value="TreeGrafter"/>
</dbReference>
<evidence type="ECO:0000256" key="4">
    <source>
        <dbReference type="ARBA" id="ARBA00022692"/>
    </source>
</evidence>
<dbReference type="EMBL" id="JABWAB010000003">
    <property type="protein sequence ID" value="KAF6057204.1"/>
    <property type="molecule type" value="Genomic_DNA"/>
</dbReference>
<comment type="caution">
    <text evidence="12">The sequence shown here is derived from an EMBL/GenBank/DDBJ whole genome shotgun (WGS) entry which is preliminary data.</text>
</comment>
<keyword evidence="4 11" id="KW-0812">Transmembrane</keyword>
<dbReference type="CDD" id="cd14966">
    <property type="entry name" value="7tmD_STE3"/>
    <property type="match status" value="1"/>
</dbReference>
<evidence type="ECO:0000256" key="7">
    <source>
        <dbReference type="ARBA" id="ARBA00023136"/>
    </source>
</evidence>
<dbReference type="PANTHER" id="PTHR28097:SF1">
    <property type="entry name" value="PHEROMONE A FACTOR RECEPTOR"/>
    <property type="match status" value="1"/>
</dbReference>
<keyword evidence="3" id="KW-0589">Pheromone response</keyword>
<sequence length="402" mass="45818">MDSRAAGIAAFSFIAFFLLIPPFSWHVKSRNVPAILLITWLMLVSLIGFINSMIWSGENFDSVYDGQGWCDITTKVEAASSLGKLCAIACLSMNLYFILCAKNPLFMDNKNWRKICIDLSVCLITPLLIMVFIYITQSRRYAIVRYQGCITVFSPTNATIGLYLIWPLIWSFVALFFAVLTLYKYFQKRKDVKDILKCTNSGLNLKRFARLLIFSFSIVFALTPLSIYYFAQKVSYIEYPFHWDEVHGPDWSDIYYADFGFFAIVDRLVNSSLSIVAFLLFGLGTDALKMYKSFLGTAHTETGEPLSKEMTCTHNATPMKLLSNKSQFSERTNYSERTVLDEFSQVMQELGIVEEGERDLESGREAVKSNSPKPTPNIGILELEDSSLNGDFLYKYEVKQKK</sequence>
<feature type="transmembrane region" description="Helical" evidence="11">
    <location>
        <begin position="163"/>
        <end position="186"/>
    </location>
</feature>
<keyword evidence="7 11" id="KW-0472">Membrane</keyword>
<evidence type="ECO:0000256" key="10">
    <source>
        <dbReference type="SAM" id="MobiDB-lite"/>
    </source>
</evidence>
<protein>
    <submittedName>
        <fullName evidence="12">Pheromone A receptor family protein</fullName>
    </submittedName>
</protein>
<comment type="similarity">
    <text evidence="2">Belongs to the G-protein coupled receptor 4 family.</text>
</comment>
<evidence type="ECO:0000256" key="6">
    <source>
        <dbReference type="ARBA" id="ARBA00023040"/>
    </source>
</evidence>
<keyword evidence="6" id="KW-0297">G-protein coupled receptor</keyword>
<accession>A0A8X7TBU0</accession>
<dbReference type="AlphaFoldDB" id="A0A8X7TBU0"/>
<evidence type="ECO:0000256" key="2">
    <source>
        <dbReference type="ARBA" id="ARBA00011085"/>
    </source>
</evidence>
<keyword evidence="9" id="KW-0807">Transducer</keyword>
<dbReference type="OrthoDB" id="2874149at2759"/>
<dbReference type="PRINTS" id="PR00899">
    <property type="entry name" value="GPCRSTE3"/>
</dbReference>
<dbReference type="InterPro" id="IPR001499">
    <property type="entry name" value="GPCR_STE3"/>
</dbReference>
<feature type="transmembrane region" description="Helical" evidence="11">
    <location>
        <begin position="207"/>
        <end position="231"/>
    </location>
</feature>
<dbReference type="PANTHER" id="PTHR28097">
    <property type="entry name" value="PHEROMONE A FACTOR RECEPTOR"/>
    <property type="match status" value="1"/>
</dbReference>
<evidence type="ECO:0000256" key="1">
    <source>
        <dbReference type="ARBA" id="ARBA00004141"/>
    </source>
</evidence>
<organism evidence="12 13">
    <name type="scientific">Candida parapsilosis</name>
    <name type="common">Yeast</name>
    <dbReference type="NCBI Taxonomy" id="5480"/>
    <lineage>
        <taxon>Eukaryota</taxon>
        <taxon>Fungi</taxon>
        <taxon>Dikarya</taxon>
        <taxon>Ascomycota</taxon>
        <taxon>Saccharomycotina</taxon>
        <taxon>Pichiomycetes</taxon>
        <taxon>Debaryomycetaceae</taxon>
        <taxon>Candida/Lodderomyces clade</taxon>
        <taxon>Candida</taxon>
    </lineage>
</organism>
<feature type="transmembrane region" description="Helical" evidence="11">
    <location>
        <begin position="34"/>
        <end position="55"/>
    </location>
</feature>
<dbReference type="GO" id="GO:0000750">
    <property type="term" value="P:pheromone-dependent signal transduction involved in conjugation with cellular fusion"/>
    <property type="evidence" value="ECO:0007669"/>
    <property type="project" value="TreeGrafter"/>
</dbReference>
<feature type="transmembrane region" description="Helical" evidence="11">
    <location>
        <begin position="115"/>
        <end position="135"/>
    </location>
</feature>
<proteinExistence type="inferred from homology"/>
<comment type="subcellular location">
    <subcellularLocation>
        <location evidence="1">Membrane</location>
        <topology evidence="1">Multi-pass membrane protein</topology>
    </subcellularLocation>
</comment>
<evidence type="ECO:0000256" key="3">
    <source>
        <dbReference type="ARBA" id="ARBA00022507"/>
    </source>
</evidence>
<name>A0A8X7TBU0_CANPA</name>
<evidence type="ECO:0000256" key="8">
    <source>
        <dbReference type="ARBA" id="ARBA00023170"/>
    </source>
</evidence>
<feature type="transmembrane region" description="Helical" evidence="11">
    <location>
        <begin position="6"/>
        <end position="27"/>
    </location>
</feature>
<dbReference type="Pfam" id="PF02076">
    <property type="entry name" value="STE3"/>
    <property type="match status" value="1"/>
</dbReference>
<keyword evidence="8 12" id="KW-0675">Receptor</keyword>
<evidence type="ECO:0000256" key="9">
    <source>
        <dbReference type="ARBA" id="ARBA00023224"/>
    </source>
</evidence>
<feature type="transmembrane region" description="Helical" evidence="11">
    <location>
        <begin position="82"/>
        <end position="103"/>
    </location>
</feature>
<dbReference type="GO" id="GO:0004932">
    <property type="term" value="F:mating-type factor pheromone receptor activity"/>
    <property type="evidence" value="ECO:0007669"/>
    <property type="project" value="InterPro"/>
</dbReference>
<reference evidence="12" key="1">
    <citation type="submission" date="2020-03" db="EMBL/GenBank/DDBJ databases">
        <title>FDA dAtabase for Regulatory Grade micrObial Sequences (FDA-ARGOS): Supporting development and validation of Infectious Disease Dx tests.</title>
        <authorList>
            <person name="Campos J."/>
            <person name="Goldberg B."/>
            <person name="Tallon L."/>
            <person name="Sadzewicz L."/>
            <person name="Vavikolanu K."/>
            <person name="Mehta A."/>
            <person name="Aluvathingal J."/>
            <person name="Nadendla S."/>
            <person name="Nandy P."/>
            <person name="Geyer C."/>
            <person name="Yan Y."/>
            <person name="Sichtig H."/>
        </authorList>
    </citation>
    <scope>NUCLEOTIDE SEQUENCE [LARGE SCALE GENOMIC DNA]</scope>
    <source>
        <strain evidence="12">FDAARGOS_652</strain>
    </source>
</reference>
<evidence type="ECO:0000313" key="12">
    <source>
        <dbReference type="EMBL" id="KAF6057204.1"/>
    </source>
</evidence>
<keyword evidence="5 11" id="KW-1133">Transmembrane helix</keyword>
<evidence type="ECO:0000313" key="13">
    <source>
        <dbReference type="Proteomes" id="UP000590412"/>
    </source>
</evidence>
<feature type="transmembrane region" description="Helical" evidence="11">
    <location>
        <begin position="259"/>
        <end position="283"/>
    </location>
</feature>
<gene>
    <name evidence="12" type="ORF">FOB60_001759</name>
</gene>
<dbReference type="Proteomes" id="UP000590412">
    <property type="component" value="Unassembled WGS sequence"/>
</dbReference>
<evidence type="ECO:0000256" key="5">
    <source>
        <dbReference type="ARBA" id="ARBA00022989"/>
    </source>
</evidence>